<feature type="region of interest" description="Disordered" evidence="1">
    <location>
        <begin position="48"/>
        <end position="76"/>
    </location>
</feature>
<protein>
    <submittedName>
        <fullName evidence="2">Uncharacterized protein</fullName>
    </submittedName>
</protein>
<evidence type="ECO:0000256" key="1">
    <source>
        <dbReference type="SAM" id="MobiDB-lite"/>
    </source>
</evidence>
<reference evidence="2 3" key="1">
    <citation type="submission" date="2014-06" db="EMBL/GenBank/DDBJ databases">
        <title>Evolutionary Origins and Diversification of the Mycorrhizal Mutualists.</title>
        <authorList>
            <consortium name="DOE Joint Genome Institute"/>
            <consortium name="Mycorrhizal Genomics Consortium"/>
            <person name="Kohler A."/>
            <person name="Kuo A."/>
            <person name="Nagy L.G."/>
            <person name="Floudas D."/>
            <person name="Copeland A."/>
            <person name="Barry K.W."/>
            <person name="Cichocki N."/>
            <person name="Veneault-Fourrey C."/>
            <person name="LaButti K."/>
            <person name="Lindquist E.A."/>
            <person name="Lipzen A."/>
            <person name="Lundell T."/>
            <person name="Morin E."/>
            <person name="Murat C."/>
            <person name="Riley R."/>
            <person name="Ohm R."/>
            <person name="Sun H."/>
            <person name="Tunlid A."/>
            <person name="Henrissat B."/>
            <person name="Grigoriev I.V."/>
            <person name="Hibbett D.S."/>
            <person name="Martin F."/>
        </authorList>
    </citation>
    <scope>NUCLEOTIDE SEQUENCE [LARGE SCALE GENOMIC DNA]</scope>
    <source>
        <strain evidence="2 3">SS14</strain>
    </source>
</reference>
<dbReference type="Proteomes" id="UP000054279">
    <property type="component" value="Unassembled WGS sequence"/>
</dbReference>
<organism evidence="2 3">
    <name type="scientific">Sphaerobolus stellatus (strain SS14)</name>
    <dbReference type="NCBI Taxonomy" id="990650"/>
    <lineage>
        <taxon>Eukaryota</taxon>
        <taxon>Fungi</taxon>
        <taxon>Dikarya</taxon>
        <taxon>Basidiomycota</taxon>
        <taxon>Agaricomycotina</taxon>
        <taxon>Agaricomycetes</taxon>
        <taxon>Phallomycetidae</taxon>
        <taxon>Geastrales</taxon>
        <taxon>Sphaerobolaceae</taxon>
        <taxon>Sphaerobolus</taxon>
    </lineage>
</organism>
<keyword evidence="3" id="KW-1185">Reference proteome</keyword>
<proteinExistence type="predicted"/>
<evidence type="ECO:0000313" key="2">
    <source>
        <dbReference type="EMBL" id="KIJ41827.1"/>
    </source>
</evidence>
<dbReference type="AlphaFoldDB" id="A0A0C9VJN6"/>
<evidence type="ECO:0000313" key="3">
    <source>
        <dbReference type="Proteomes" id="UP000054279"/>
    </source>
</evidence>
<dbReference type="EMBL" id="KN837134">
    <property type="protein sequence ID" value="KIJ41827.1"/>
    <property type="molecule type" value="Genomic_DNA"/>
</dbReference>
<accession>A0A0C9VJN6</accession>
<sequence length="91" mass="10116">MATWSVAGMSGSTVPNPPVVGMLKILTVQEAPAKRQDYLPASIKLITSDLDDDLPPSDPRTRQEDTEEEFEMDSDSEIADYNRVISLFTRD</sequence>
<feature type="compositionally biased region" description="Acidic residues" evidence="1">
    <location>
        <begin position="65"/>
        <end position="76"/>
    </location>
</feature>
<gene>
    <name evidence="2" type="ORF">M422DRAFT_255150</name>
</gene>
<name>A0A0C9VJN6_SPHS4</name>
<dbReference type="HOGENOM" id="CLU_2428473_0_0_1"/>